<dbReference type="Pfam" id="PF03548">
    <property type="entry name" value="LolA"/>
    <property type="match status" value="1"/>
</dbReference>
<keyword evidence="7 10" id="KW-0574">Periplasm</keyword>
<dbReference type="GO" id="GO:0042953">
    <property type="term" value="P:lipoprotein transport"/>
    <property type="evidence" value="ECO:0007669"/>
    <property type="project" value="InterPro"/>
</dbReference>
<dbReference type="CDD" id="cd16325">
    <property type="entry name" value="LolA"/>
    <property type="match status" value="1"/>
</dbReference>
<dbReference type="EMBL" id="JABGBN010000001">
    <property type="protein sequence ID" value="NOL51176.1"/>
    <property type="molecule type" value="Genomic_DNA"/>
</dbReference>
<comment type="subunit">
    <text evidence="3 10">Monomer.</text>
</comment>
<evidence type="ECO:0000256" key="1">
    <source>
        <dbReference type="ARBA" id="ARBA00004418"/>
    </source>
</evidence>
<accession>A0A849P2C2</accession>
<dbReference type="AlphaFoldDB" id="A0A849P2C2"/>
<dbReference type="GO" id="GO:0030288">
    <property type="term" value="C:outer membrane-bounded periplasmic space"/>
    <property type="evidence" value="ECO:0007669"/>
    <property type="project" value="TreeGrafter"/>
</dbReference>
<dbReference type="RefSeq" id="WP_171679846.1">
    <property type="nucleotide sequence ID" value="NZ_JABGBN010000001.1"/>
</dbReference>
<evidence type="ECO:0000313" key="12">
    <source>
        <dbReference type="Proteomes" id="UP000537862"/>
    </source>
</evidence>
<dbReference type="Proteomes" id="UP000537862">
    <property type="component" value="Unassembled WGS sequence"/>
</dbReference>
<evidence type="ECO:0000256" key="9">
    <source>
        <dbReference type="ARBA" id="ARBA00023186"/>
    </source>
</evidence>
<evidence type="ECO:0000256" key="7">
    <source>
        <dbReference type="ARBA" id="ARBA00022764"/>
    </source>
</evidence>
<dbReference type="PANTHER" id="PTHR35869">
    <property type="entry name" value="OUTER-MEMBRANE LIPOPROTEIN CARRIER PROTEIN"/>
    <property type="match status" value="1"/>
</dbReference>
<proteinExistence type="inferred from homology"/>
<evidence type="ECO:0000256" key="3">
    <source>
        <dbReference type="ARBA" id="ARBA00011245"/>
    </source>
</evidence>
<evidence type="ECO:0000256" key="10">
    <source>
        <dbReference type="HAMAP-Rule" id="MF_00240"/>
    </source>
</evidence>
<organism evidence="11 12">
    <name type="scientific">Pelistega suis</name>
    <dbReference type="NCBI Taxonomy" id="1631957"/>
    <lineage>
        <taxon>Bacteria</taxon>
        <taxon>Pseudomonadati</taxon>
        <taxon>Pseudomonadota</taxon>
        <taxon>Betaproteobacteria</taxon>
        <taxon>Burkholderiales</taxon>
        <taxon>Alcaligenaceae</taxon>
        <taxon>Pelistega</taxon>
    </lineage>
</organism>
<dbReference type="GO" id="GO:0044874">
    <property type="term" value="P:lipoprotein localization to outer membrane"/>
    <property type="evidence" value="ECO:0007669"/>
    <property type="project" value="UniProtKB-UniRule"/>
</dbReference>
<feature type="signal peptide" evidence="10">
    <location>
        <begin position="1"/>
        <end position="21"/>
    </location>
</feature>
<dbReference type="InterPro" id="IPR018323">
    <property type="entry name" value="OM_lipoprot_carrier_LolA_Pbac"/>
</dbReference>
<name>A0A849P2C2_9BURK</name>
<keyword evidence="9 10" id="KW-0143">Chaperone</keyword>
<comment type="function">
    <text evidence="10">Participates in the translocation of lipoproteins from the inner membrane to the outer membrane. Only forms a complex with a lipoprotein if the residue after the N-terminal Cys is not an aspartate (The Asp acts as a targeting signal to indicate that the lipoprotein should stay in the inner membrane).</text>
</comment>
<dbReference type="NCBIfam" id="TIGR00547">
    <property type="entry name" value="lolA"/>
    <property type="match status" value="1"/>
</dbReference>
<evidence type="ECO:0000313" key="11">
    <source>
        <dbReference type="EMBL" id="NOL51176.1"/>
    </source>
</evidence>
<gene>
    <name evidence="10 11" type="primary">lolA</name>
    <name evidence="11" type="ORF">HKX39_03175</name>
</gene>
<evidence type="ECO:0000256" key="4">
    <source>
        <dbReference type="ARBA" id="ARBA00014035"/>
    </source>
</evidence>
<keyword evidence="6 10" id="KW-0732">Signal</keyword>
<evidence type="ECO:0000256" key="2">
    <source>
        <dbReference type="ARBA" id="ARBA00007615"/>
    </source>
</evidence>
<keyword evidence="8 10" id="KW-0653">Protein transport</keyword>
<keyword evidence="5 10" id="KW-0813">Transport</keyword>
<dbReference type="PANTHER" id="PTHR35869:SF1">
    <property type="entry name" value="OUTER-MEMBRANE LIPOPROTEIN CARRIER PROTEIN"/>
    <property type="match status" value="1"/>
</dbReference>
<dbReference type="InterPro" id="IPR029046">
    <property type="entry name" value="LolA/LolB/LppX"/>
</dbReference>
<evidence type="ECO:0000256" key="6">
    <source>
        <dbReference type="ARBA" id="ARBA00022729"/>
    </source>
</evidence>
<evidence type="ECO:0000256" key="8">
    <source>
        <dbReference type="ARBA" id="ARBA00022927"/>
    </source>
</evidence>
<comment type="similarity">
    <text evidence="2 10">Belongs to the LolA family.</text>
</comment>
<protein>
    <recommendedName>
        <fullName evidence="4 10">Outer-membrane lipoprotein carrier protein</fullName>
    </recommendedName>
</protein>
<evidence type="ECO:0000256" key="5">
    <source>
        <dbReference type="ARBA" id="ARBA00022448"/>
    </source>
</evidence>
<reference evidence="11 12" key="1">
    <citation type="submission" date="2020-05" db="EMBL/GenBank/DDBJ databases">
        <authorList>
            <person name="Niu N."/>
        </authorList>
    </citation>
    <scope>NUCLEOTIDE SEQUENCE [LARGE SCALE GENOMIC DNA]</scope>
    <source>
        <strain evidence="11 12">3340-03</strain>
    </source>
</reference>
<dbReference type="Gene3D" id="2.50.20.10">
    <property type="entry name" value="Lipoprotein localisation LolA/LolB/LppX"/>
    <property type="match status" value="1"/>
</dbReference>
<dbReference type="InterPro" id="IPR004564">
    <property type="entry name" value="OM_lipoprot_carrier_LolA-like"/>
</dbReference>
<dbReference type="SUPFAM" id="SSF89392">
    <property type="entry name" value="Prokaryotic lipoproteins and lipoprotein localization factors"/>
    <property type="match status" value="1"/>
</dbReference>
<keyword evidence="11" id="KW-0449">Lipoprotein</keyword>
<comment type="subcellular location">
    <subcellularLocation>
        <location evidence="1 10">Periplasm</location>
    </subcellularLocation>
</comment>
<keyword evidence="12" id="KW-1185">Reference proteome</keyword>
<sequence length="241" mass="26181" precursor="true">MKKITQIVLLSIVAMASQAYAQEFNVNNDLLGNEATFQTDLGKVTFSEIPKVENKVKSDARQQLSDFVKNIKSATGQFAQATTGGKAKPAQSGTFAFERPGKFSWKVTKPFEQSVISDGKLVYQYDPDLAQVTERLVKDAVGASPASILFGTGSLEQNFTVKTLPEKDGMVWLRATPKVADAGMSHIDIAFANNLPAELRILDSFGQTTTIKLRNFKSNAAVSAATFHFTAPAGVDRVRLN</sequence>
<dbReference type="HAMAP" id="MF_00240">
    <property type="entry name" value="LolA"/>
    <property type="match status" value="1"/>
</dbReference>
<feature type="chain" id="PRO_5033176065" description="Outer-membrane lipoprotein carrier protein" evidence="10">
    <location>
        <begin position="22"/>
        <end position="241"/>
    </location>
</feature>
<comment type="caution">
    <text evidence="11">The sequence shown here is derived from an EMBL/GenBank/DDBJ whole genome shotgun (WGS) entry which is preliminary data.</text>
</comment>